<reference evidence="5" key="2">
    <citation type="submission" date="2019-04" db="EMBL/GenBank/DDBJ databases">
        <title>Unravelling the molecular evolution of spider venoms.</title>
        <authorList>
            <person name="Pineda S."/>
        </authorList>
    </citation>
    <scope>NUCLEOTIDE SEQUENCE</scope>
</reference>
<evidence type="ECO:0000259" key="4">
    <source>
        <dbReference type="SMART" id="SM01318"/>
    </source>
</evidence>
<dbReference type="AlphaFoldDB" id="A0A482Z6J6"/>
<dbReference type="SMART" id="SM01318">
    <property type="entry name" value="SVWC"/>
    <property type="match status" value="1"/>
</dbReference>
<name>A0A482Z6J6_9ARAC</name>
<sequence length="98" mass="10992">MKATLPFLTILFFSFVANIWAYTYVMQMDTSDGYCEFENQRAAIGETFYGDDRCEEYYCGSGQVSANGCGSVNVDVPGCRLERGQGRYPDCCEQIVCD</sequence>
<evidence type="ECO:0000256" key="2">
    <source>
        <dbReference type="ARBA" id="ARBA00022525"/>
    </source>
</evidence>
<proteinExistence type="predicted"/>
<comment type="subcellular location">
    <subcellularLocation>
        <location evidence="1">Secreted</location>
    </subcellularLocation>
</comment>
<feature type="signal peptide" evidence="3">
    <location>
        <begin position="1"/>
        <end position="21"/>
    </location>
</feature>
<accession>A0A482Z6J6</accession>
<keyword evidence="3" id="KW-0732">Signal</keyword>
<evidence type="ECO:0000256" key="3">
    <source>
        <dbReference type="SAM" id="SignalP"/>
    </source>
</evidence>
<feature type="chain" id="PRO_5019734411" evidence="3">
    <location>
        <begin position="22"/>
        <end position="98"/>
    </location>
</feature>
<evidence type="ECO:0000313" key="5">
    <source>
        <dbReference type="EMBL" id="SMD29753.1"/>
    </source>
</evidence>
<protein>
    <submittedName>
        <fullName evidence="5">U19-Theraphotoxin-Sfo1a_1</fullName>
    </submittedName>
</protein>
<feature type="domain" description="Single" evidence="4">
    <location>
        <begin position="35"/>
        <end position="97"/>
    </location>
</feature>
<dbReference type="EMBL" id="HAGO01000065">
    <property type="protein sequence ID" value="SMD29753.1"/>
    <property type="molecule type" value="Transcribed_RNA"/>
</dbReference>
<dbReference type="Pfam" id="PF15430">
    <property type="entry name" value="SVWC"/>
    <property type="match status" value="1"/>
</dbReference>
<dbReference type="InterPro" id="IPR029277">
    <property type="entry name" value="SVWC_dom"/>
</dbReference>
<evidence type="ECO:0000256" key="1">
    <source>
        <dbReference type="ARBA" id="ARBA00004613"/>
    </source>
</evidence>
<keyword evidence="2" id="KW-0964">Secreted</keyword>
<organism evidence="5">
    <name type="scientific">Selenotholus foelschei</name>
    <dbReference type="NCBI Taxonomy" id="1905327"/>
    <lineage>
        <taxon>Eukaryota</taxon>
        <taxon>Metazoa</taxon>
        <taxon>Ecdysozoa</taxon>
        <taxon>Arthropoda</taxon>
        <taxon>Chelicerata</taxon>
        <taxon>Arachnida</taxon>
        <taxon>Araneae</taxon>
        <taxon>Mygalomorphae</taxon>
        <taxon>Avicularoidea</taxon>
        <taxon>Theraphosidae</taxon>
        <taxon>Selenotholus</taxon>
    </lineage>
</organism>
<dbReference type="GO" id="GO:0005576">
    <property type="term" value="C:extracellular region"/>
    <property type="evidence" value="ECO:0007669"/>
    <property type="project" value="UniProtKB-SubCell"/>
</dbReference>
<reference evidence="5" key="1">
    <citation type="submission" date="2017-03" db="EMBL/GenBank/DDBJ databases">
        <authorList>
            <person name="QRISCLOUD D."/>
        </authorList>
    </citation>
    <scope>NUCLEOTIDE SEQUENCE</scope>
</reference>